<proteinExistence type="predicted"/>
<comment type="caution">
    <text evidence="1">The sequence shown here is derived from an EMBL/GenBank/DDBJ whole genome shotgun (WGS) entry which is preliminary data.</text>
</comment>
<protein>
    <submittedName>
        <fullName evidence="1">Uncharacterized protein</fullName>
    </submittedName>
</protein>
<dbReference type="AlphaFoldDB" id="A0A6N7QPK9"/>
<dbReference type="RefSeq" id="WP_153718666.1">
    <property type="nucleotide sequence ID" value="NZ_WJPP01000001.1"/>
</dbReference>
<dbReference type="EMBL" id="WJPP01000001">
    <property type="protein sequence ID" value="MRH77630.1"/>
    <property type="molecule type" value="Genomic_DNA"/>
</dbReference>
<evidence type="ECO:0000313" key="2">
    <source>
        <dbReference type="Proteomes" id="UP000433788"/>
    </source>
</evidence>
<gene>
    <name evidence="1" type="ORF">GH984_02815</name>
</gene>
<keyword evidence="2" id="KW-1185">Reference proteome</keyword>
<name>A0A6N7QPK9_9GAMM</name>
<reference evidence="1 2" key="1">
    <citation type="submission" date="2019-11" db="EMBL/GenBank/DDBJ databases">
        <authorList>
            <person name="Zhang X.Y."/>
        </authorList>
    </citation>
    <scope>NUCLEOTIDE SEQUENCE [LARGE SCALE GENOMIC DNA]</scope>
    <source>
        <strain evidence="1 2">C176</strain>
    </source>
</reference>
<evidence type="ECO:0000313" key="1">
    <source>
        <dbReference type="EMBL" id="MRH77630.1"/>
    </source>
</evidence>
<organism evidence="1 2">
    <name type="scientific">Spiribacter salilacus</name>
    <dbReference type="NCBI Taxonomy" id="2664894"/>
    <lineage>
        <taxon>Bacteria</taxon>
        <taxon>Pseudomonadati</taxon>
        <taxon>Pseudomonadota</taxon>
        <taxon>Gammaproteobacteria</taxon>
        <taxon>Chromatiales</taxon>
        <taxon>Ectothiorhodospiraceae</taxon>
        <taxon>Spiribacter</taxon>
    </lineage>
</organism>
<dbReference type="Proteomes" id="UP000433788">
    <property type="component" value="Unassembled WGS sequence"/>
</dbReference>
<sequence length="231" mass="26581">MDYETLKARHRALRDGFEQSLSLRVHRALSWLQRAEKETEDPDAQLIFLWIAFNAAYANEIPADLAVAPEQSRFQQFLRRLVEVDREKLLYKLIWEQFPGPIRVLINNPYVFKPFWRFQNGEISQADWDSAFERARSAALRALSNGNSYTVLSIVFQRLYVLRNQIMHGGSTWHSSVNRAQVTDGANIMGRLVPLIISLLMQHPEESWGTPIYPVVEDPARRQGRGGEASA</sequence>
<accession>A0A6N7QPK9</accession>